<dbReference type="InterPro" id="IPR029409">
    <property type="entry name" value="TMEM237"/>
</dbReference>
<feature type="compositionally biased region" description="Basic and acidic residues" evidence="7">
    <location>
        <begin position="1506"/>
        <end position="1525"/>
    </location>
</feature>
<dbReference type="SUPFAM" id="SSF109993">
    <property type="entry name" value="VPS9 domain"/>
    <property type="match status" value="1"/>
</dbReference>
<evidence type="ECO:0000256" key="7">
    <source>
        <dbReference type="SAM" id="MobiDB-lite"/>
    </source>
</evidence>
<dbReference type="SUPFAM" id="SSF50729">
    <property type="entry name" value="PH domain-like"/>
    <property type="match status" value="1"/>
</dbReference>
<dbReference type="Pfam" id="PF00415">
    <property type="entry name" value="RCC1"/>
    <property type="match status" value="4"/>
</dbReference>
<dbReference type="SUPFAM" id="SSF82185">
    <property type="entry name" value="Histone H3 K4-specific methyltransferase SET7/9 N-terminal domain"/>
    <property type="match status" value="2"/>
</dbReference>
<dbReference type="Gene3D" id="1.10.630.10">
    <property type="entry name" value="Cytochrome P450"/>
    <property type="match status" value="1"/>
</dbReference>
<dbReference type="Gene3D" id="2.20.110.10">
    <property type="entry name" value="Histone H3 K4-specific methyltransferase SET7/9 N-terminal domain"/>
    <property type="match status" value="3"/>
</dbReference>
<gene>
    <name evidence="11" type="ORF">EOD39_1554</name>
</gene>
<dbReference type="GO" id="GO:0005506">
    <property type="term" value="F:iron ion binding"/>
    <property type="evidence" value="ECO:0007669"/>
    <property type="project" value="InterPro"/>
</dbReference>
<dbReference type="GO" id="GO:0030425">
    <property type="term" value="C:dendrite"/>
    <property type="evidence" value="ECO:0007669"/>
    <property type="project" value="TreeGrafter"/>
</dbReference>
<feature type="transmembrane region" description="Helical" evidence="8">
    <location>
        <begin position="2191"/>
        <end position="2214"/>
    </location>
</feature>
<evidence type="ECO:0000313" key="12">
    <source>
        <dbReference type="Proteomes" id="UP000289886"/>
    </source>
</evidence>
<dbReference type="Proteomes" id="UP000289886">
    <property type="component" value="Unassembled WGS sequence"/>
</dbReference>
<evidence type="ECO:0000256" key="5">
    <source>
        <dbReference type="PIRSR" id="PIRSR602401-1"/>
    </source>
</evidence>
<keyword evidence="5" id="KW-0479">Metal-binding</keyword>
<reference evidence="11 12" key="1">
    <citation type="submission" date="2019-01" db="EMBL/GenBank/DDBJ databases">
        <title>Draft Genome and Complete Hox-Cluster Characterization of the Sterlet Sturgeon (Acipenser ruthenus).</title>
        <authorList>
            <person name="Wei Q."/>
        </authorList>
    </citation>
    <scope>NUCLEOTIDE SEQUENCE [LARGE SCALE GENOMIC DNA]</scope>
    <source>
        <strain evidence="11">WHYD16114868_AA</strain>
        <tissue evidence="11">Blood</tissue>
    </source>
</reference>
<dbReference type="Gene3D" id="2.30.29.30">
    <property type="entry name" value="Pleckstrin-homology domain (PH domain)/Phosphotyrosine-binding domain (PTB)"/>
    <property type="match status" value="1"/>
</dbReference>
<name>A0A444UAE3_ACIRT</name>
<organism evidence="11 12">
    <name type="scientific">Acipenser ruthenus</name>
    <name type="common">Sterlet sturgeon</name>
    <dbReference type="NCBI Taxonomy" id="7906"/>
    <lineage>
        <taxon>Eukaryota</taxon>
        <taxon>Metazoa</taxon>
        <taxon>Chordata</taxon>
        <taxon>Craniata</taxon>
        <taxon>Vertebrata</taxon>
        <taxon>Euteleostomi</taxon>
        <taxon>Actinopterygii</taxon>
        <taxon>Chondrostei</taxon>
        <taxon>Acipenseriformes</taxon>
        <taxon>Acipenseridae</taxon>
        <taxon>Acipenser</taxon>
    </lineage>
</organism>
<dbReference type="PROSITE" id="PS00626">
    <property type="entry name" value="RCC1_2"/>
    <property type="match status" value="3"/>
</dbReference>
<evidence type="ECO:0000256" key="4">
    <source>
        <dbReference type="ARBA" id="ARBA00023004"/>
    </source>
</evidence>
<dbReference type="InterPro" id="IPR051984">
    <property type="entry name" value="Alsin"/>
</dbReference>
<feature type="repeat" description="RCC1" evidence="6">
    <location>
        <begin position="116"/>
        <end position="174"/>
    </location>
</feature>
<feature type="region of interest" description="Disordered" evidence="7">
    <location>
        <begin position="376"/>
        <end position="406"/>
    </location>
</feature>
<dbReference type="EMBL" id="SCEB01214950">
    <property type="protein sequence ID" value="RXM32111.1"/>
    <property type="molecule type" value="Genomic_DNA"/>
</dbReference>
<dbReference type="GO" id="GO:0005085">
    <property type="term" value="F:guanyl-nucleotide exchange factor activity"/>
    <property type="evidence" value="ECO:0007669"/>
    <property type="project" value="UniProtKB-KW"/>
</dbReference>
<proteinExistence type="inferred from homology"/>
<feature type="repeat" description="RCC1" evidence="6">
    <location>
        <begin position="175"/>
        <end position="225"/>
    </location>
</feature>
<dbReference type="PROSITE" id="PS50012">
    <property type="entry name" value="RCC1_3"/>
    <property type="match status" value="5"/>
</dbReference>
<keyword evidence="3" id="KW-0677">Repeat</keyword>
<feature type="repeat" description="RCC1" evidence="6">
    <location>
        <begin position="534"/>
        <end position="585"/>
    </location>
</feature>
<dbReference type="InterPro" id="IPR011993">
    <property type="entry name" value="PH-like_dom_sf"/>
</dbReference>
<feature type="chain" id="PRO_5019261725" evidence="9">
    <location>
        <begin position="17"/>
        <end position="2775"/>
    </location>
</feature>
<feature type="region of interest" description="Disordered" evidence="7">
    <location>
        <begin position="2027"/>
        <end position="2070"/>
    </location>
</feature>
<comment type="caution">
    <text evidence="11">The sequence shown here is derived from an EMBL/GenBank/DDBJ whole genome shotgun (WGS) entry which is preliminary data.</text>
</comment>
<feature type="transmembrane region" description="Helical" evidence="8">
    <location>
        <begin position="2264"/>
        <end position="2286"/>
    </location>
</feature>
<feature type="transmembrane region" description="Helical" evidence="8">
    <location>
        <begin position="2319"/>
        <end position="2340"/>
    </location>
</feature>
<evidence type="ECO:0000256" key="6">
    <source>
        <dbReference type="PROSITE-ProRule" id="PRU00235"/>
    </source>
</evidence>
<evidence type="ECO:0000313" key="11">
    <source>
        <dbReference type="EMBL" id="RXM32111.1"/>
    </source>
</evidence>
<keyword evidence="5" id="KW-0349">Heme</keyword>
<keyword evidence="12" id="KW-1185">Reference proteome</keyword>
<dbReference type="InterPro" id="IPR001128">
    <property type="entry name" value="Cyt_P450"/>
</dbReference>
<evidence type="ECO:0000256" key="1">
    <source>
        <dbReference type="ARBA" id="ARBA00010617"/>
    </source>
</evidence>
<feature type="compositionally biased region" description="Polar residues" evidence="7">
    <location>
        <begin position="376"/>
        <end position="387"/>
    </location>
</feature>
<keyword evidence="8" id="KW-0472">Membrane</keyword>
<dbReference type="SUPFAM" id="SSF48264">
    <property type="entry name" value="Cytochrome P450"/>
    <property type="match status" value="1"/>
</dbReference>
<dbReference type="Pfam" id="PF15383">
    <property type="entry name" value="TMEM237"/>
    <property type="match status" value="1"/>
</dbReference>
<feature type="compositionally biased region" description="Polar residues" evidence="7">
    <location>
        <begin position="288"/>
        <end position="298"/>
    </location>
</feature>
<dbReference type="PANTHER" id="PTHR46089:SF3">
    <property type="entry name" value="ALSIN"/>
    <property type="match status" value="1"/>
</dbReference>
<feature type="compositionally biased region" description="Polar residues" evidence="7">
    <location>
        <begin position="2028"/>
        <end position="2063"/>
    </location>
</feature>
<feature type="region of interest" description="Disordered" evidence="7">
    <location>
        <begin position="464"/>
        <end position="483"/>
    </location>
</feature>
<feature type="domain" description="Alsin-like PH-like" evidence="10">
    <location>
        <begin position="945"/>
        <end position="1049"/>
    </location>
</feature>
<feature type="signal peptide" evidence="9">
    <location>
        <begin position="1"/>
        <end position="16"/>
    </location>
</feature>
<keyword evidence="9" id="KW-0732">Signal</keyword>
<comment type="similarity">
    <text evidence="1">Belongs to the cytochrome P450 family.</text>
</comment>
<feature type="region of interest" description="Disordered" evidence="7">
    <location>
        <begin position="1503"/>
        <end position="1526"/>
    </location>
</feature>
<dbReference type="SUPFAM" id="SSF50985">
    <property type="entry name" value="RCC1/BLIP-II"/>
    <property type="match status" value="2"/>
</dbReference>
<dbReference type="GO" id="GO:0004497">
    <property type="term" value="F:monooxygenase activity"/>
    <property type="evidence" value="ECO:0007669"/>
    <property type="project" value="InterPro"/>
</dbReference>
<feature type="repeat" description="RCC1" evidence="6">
    <location>
        <begin position="67"/>
        <end position="115"/>
    </location>
</feature>
<dbReference type="SMR" id="A0A444UAE3"/>
<dbReference type="InterPro" id="IPR037191">
    <property type="entry name" value="VPS9_dom_sf"/>
</dbReference>
<keyword evidence="8" id="KW-0812">Transmembrane</keyword>
<feature type="compositionally biased region" description="Basic and acidic residues" evidence="7">
    <location>
        <begin position="309"/>
        <end position="343"/>
    </location>
</feature>
<evidence type="ECO:0000259" key="10">
    <source>
        <dbReference type="Pfam" id="PF25383"/>
    </source>
</evidence>
<evidence type="ECO:0000256" key="3">
    <source>
        <dbReference type="ARBA" id="ARBA00022737"/>
    </source>
</evidence>
<feature type="transmembrane region" description="Helical" evidence="8">
    <location>
        <begin position="2234"/>
        <end position="2252"/>
    </location>
</feature>
<accession>A0A444UAE3</accession>
<evidence type="ECO:0000256" key="8">
    <source>
        <dbReference type="SAM" id="Phobius"/>
    </source>
</evidence>
<dbReference type="InterPro" id="IPR003409">
    <property type="entry name" value="MORN"/>
</dbReference>
<dbReference type="Gene3D" id="1.10.287.650">
    <property type="entry name" value="L27 domain"/>
    <property type="match status" value="1"/>
</dbReference>
<dbReference type="Gene3D" id="2.130.10.30">
    <property type="entry name" value="Regulator of chromosome condensation 1/beta-lactamase-inhibitor protein II"/>
    <property type="match status" value="2"/>
</dbReference>
<evidence type="ECO:0000256" key="2">
    <source>
        <dbReference type="ARBA" id="ARBA00022658"/>
    </source>
</evidence>
<dbReference type="GO" id="GO:0031267">
    <property type="term" value="F:small GTPase binding"/>
    <property type="evidence" value="ECO:0007669"/>
    <property type="project" value="TreeGrafter"/>
</dbReference>
<dbReference type="GO" id="GO:0020037">
    <property type="term" value="F:heme binding"/>
    <property type="evidence" value="ECO:0007669"/>
    <property type="project" value="InterPro"/>
</dbReference>
<dbReference type="GO" id="GO:0005737">
    <property type="term" value="C:cytoplasm"/>
    <property type="evidence" value="ECO:0007669"/>
    <property type="project" value="TreeGrafter"/>
</dbReference>
<dbReference type="CDD" id="cd13269">
    <property type="entry name" value="PH_alsin"/>
    <property type="match status" value="1"/>
</dbReference>
<dbReference type="InterPro" id="IPR002401">
    <property type="entry name" value="Cyt_P450_E_grp-I"/>
</dbReference>
<feature type="binding site" description="axial binding residue" evidence="5">
    <location>
        <position position="2722"/>
    </location>
    <ligand>
        <name>heme</name>
        <dbReference type="ChEBI" id="CHEBI:30413"/>
    </ligand>
    <ligandPart>
        <name>Fe</name>
        <dbReference type="ChEBI" id="CHEBI:18248"/>
    </ligandPart>
</feature>
<keyword evidence="2" id="KW-0344">Guanine-nucleotide releasing factor</keyword>
<feature type="repeat" description="RCC1" evidence="6">
    <location>
        <begin position="586"/>
        <end position="636"/>
    </location>
</feature>
<keyword evidence="8" id="KW-1133">Transmembrane helix</keyword>
<dbReference type="GO" id="GO:0016197">
    <property type="term" value="P:endosomal transport"/>
    <property type="evidence" value="ECO:0007669"/>
    <property type="project" value="TreeGrafter"/>
</dbReference>
<dbReference type="GO" id="GO:0016705">
    <property type="term" value="F:oxidoreductase activity, acting on paired donors, with incorporation or reduction of molecular oxygen"/>
    <property type="evidence" value="ECO:0007669"/>
    <property type="project" value="InterPro"/>
</dbReference>
<dbReference type="PRINTS" id="PR00463">
    <property type="entry name" value="EP450I"/>
</dbReference>
<dbReference type="PANTHER" id="PTHR46089">
    <property type="entry name" value="ALSIN HOMOLOG"/>
    <property type="match status" value="1"/>
</dbReference>
<dbReference type="InterPro" id="IPR009091">
    <property type="entry name" value="RCC1/BLIP-II"/>
</dbReference>
<keyword evidence="4 5" id="KW-0408">Iron</keyword>
<evidence type="ECO:0000256" key="9">
    <source>
        <dbReference type="SAM" id="SignalP"/>
    </source>
</evidence>
<dbReference type="Pfam" id="PF00067">
    <property type="entry name" value="p450"/>
    <property type="match status" value="1"/>
</dbReference>
<dbReference type="InterPro" id="IPR057248">
    <property type="entry name" value="Alsin-like_PH"/>
</dbReference>
<dbReference type="InterPro" id="IPR000408">
    <property type="entry name" value="Reg_chr_condens"/>
</dbReference>
<comment type="cofactor">
    <cofactor evidence="5">
        <name>heme</name>
        <dbReference type="ChEBI" id="CHEBI:30413"/>
    </cofactor>
</comment>
<feature type="region of interest" description="Disordered" evidence="7">
    <location>
        <begin position="271"/>
        <end position="357"/>
    </location>
</feature>
<sequence>MFVYIFRILFCLFSSGEEEGPGERGLLHTWKGYSCSVKPQKVLGLGSKTVLQAALGTRHGVILTEGGEVYSFGELPWRQGSANPAPVPILEQALIGQRVVAVAAGSFHSGAISEDGTAYMWGENSSGQCGVASKNVVPDPMAISIADRETSPPQQIRIKQLACGEQHTIALSVHCEVWAWGSGCQLGLVTSVFPVSKPQKVEHLAGRRVLQIACGAFHSLALVQRLPSQEAKLIPDKCNHCNQLLITMTDKEDHVIISDSHYCPLGMELTDSEQRQGSPVQKLRRSPSEPSLGSTVTEPSGKDSPTVVCRDEKDLGTTELPPEGKEMSEHSDRGNVKEPEPEAHGGVANQRVKNSPYPDEQAVKEYLKRLSDHSLAEQTAKNAQCPQAQDEPVDDDPVPPPTTVSSSLNSLVVSYASAVGVKVASTYEALSLKKVMSYYYPPPGGCPVPAEGLKETREGQVRLEESMQGKKSSSLGDIREEEAEGVSRRLSLPGLLSQVSPRLLRKASRPRMRTVVLTPPFGSEADAYLPSLQTEVWSWGRGKEGQLGHGDILPRLQPLCIKSLSSKEVIQVASGAHHSLALTAQSQVFSWGSNNSGQLGHMELPSTMPRLAKMSEGIRVWDIAAGQEHTLLLADGDCFQPILYYSGKQVSQEGSSPQTNGVYTQQPVLLPFCMNRKDIDFPVLQLGYVSSVFSGGQSCLALADRNVMGYIASLHELASAERKFYCRLSSIKSQILRPLLGLENLCTALGTASSLLLQTMASRFSKLCYLTGQHVASLNLFLHSTKEVKGLGMLEHSVIFVDIYKEQVHKIGTLAGKSLQTTAWYWRTVGDFLVMGGFQALVKPSLDFFGKSPELLQRLAETNDESVPFSDLLLALFDLPIRHLHEYGRVLLKLATCFEVSSADYQKLQDGSSKYEALAIHLKRKRKEAEYTYHFWKTFPGKMTDSLRKPSRRLICESSNKALTLQSAGRFSVNWFILFNDALVHAQFSTHHVFPLSTLWVEPISEETSDVYGLKITSPEEQFSLLASSPVEKAKWLRAINQAVDQDLNGCPDFLMAGSGSVQRPEPPISRTAKYTFYKDSRLKDATYEGRWLAGKPNGKVVHVITSIFSYFRGVLKWQDGRMYTGTFKNGLEDGFGEYIVPNKALDKEDHYQGHWKEGKMHGYGTYKYATGEVYEGSFQDNMRHGHGILRSGKLTSSSPSMFIGQWVQDKKTGYGVFDDITRGEKYMGMWQDDLRQGNGVIVTQFGLYYEGAFSSNKMIGSGILLSEDDTSYEGEFIDDWTLNGKGTLTMPNGDYFEGTFSGEWGTGLKVTGTYFKPNLYDTDKEKTETLKLGVLAVAPDEKWRAVFDECWSHLGCESPGQGENWRAWENIAVALTTSRRQHKDSPEIMSRSHNKTLESLEVIPQHVGPVTLEKYENIRKYLIKACDTPLHPLGKLVETLVAVYRMTYVGVGANRRLLEQAVNEIQSYLKRIFQLVVNGAVSGFRFLFPDLPEEGSVIPVPSAASHDKRPHCEEETDCRPESTESGRLVSSSGLLLPVLLPRLYPPLFTLYALENEREEDVYWECVLRLNKQPDLALLNFLGVQQKFWPVCISDLGENKKVLPSTKNICFASAVESLQQIRIRNLGSEVHLIEDLMDPSVQNGEQGIMFTTLKVISDLRTASPFPEVKELHRLLRNPHMQASVKYKTSLSFPQCWPDGSEDFTGRKPTQALLFAHDMVAQKDYEPILLPLPDNLSDEEEAMRIMCLVKNKQTLKNFSGIKKRLDDLKRRTKEKLARKPAGRSSREAAFFSVPTMSSRRQAAGLGEDGMNLSAPSLHTSVLMDYIAAESASNTEAGPFSSQPREKLEILSLRSLEVPASSSTRFFQNTVPTELPYISRRPQTVPSRPLLYSKRDTKLLGTHRTQALSDQESLEELRSTMKSVASTVDKTLRDVQLLGEMVVAATELMSETMQENTQTLNLLMNVLERMQGLLLSPKSPQSARSDLSARSAAGSFSEFMEGVSCHPPTALPSSLEDRPEQCCLAVAGTTPPNGTQRSESETSFMQNTPSEPSMQMETPNDNSVDNPDEEEVIRKPQKRTKNLYLPLCVDKTFQSFLRKTHPADLQYANELGVEEDDIITEVQPPISPHALFTAPISNSQPVGKVFVERNRRFQAADRSELSKPTEQADDYMEVKSLWTTRDVALSVHRGFRVIGLFSHGFLAGYAVWNIIVVYVLAGNQLTTLLNLLQQYKTLAYPAQSLLYLLLAVSTISAFDRVNLAKMSMALRGFLTLDPAALASFLYFVALILSLSQQMTSDRINLYTSQSANDTLWPSGSEQQILQPWIAVNLVVALLVGIAWVFLSTRPEMDFTEARRDGNLPDIVNKGSLHEFLVNLHERYGPAASFWFGRRLVVSLGSMDLLKQHINPNRTSDTFEMMLKSLLGYQSGHSGDAAESHMRKKLYETGVSKAIQSNFSLTLKLADELLSKWESYPASQHVPLCQHLLGLAMKSATQTAMGSRFEDDQEVIQFRKNHDAIWSEIGKGFLDGSVEKSSTRKKHYEDALTEMESVLKKVAKERRGKSFSQHAFMDTLLQGNLSEKQVLEDSMIFSLAGCVIAANLCSWAVYFLSTSEDVQEKLYREFNQVLGKSPISLDKIEQLKYCRQVLNETVRTAKLTPVAARLQELEGKVDQHVIPKETLVIYALGVVLQDSTAWPLPYRFDPDRFNEESARRNLSLLGVSGSQECPELRFAYTVATVLLSSLVRKLKLHHVQNQAVETKYELVSSPKEETWVTVSKRT</sequence>
<dbReference type="Pfam" id="PF02493">
    <property type="entry name" value="MORN"/>
    <property type="match status" value="7"/>
</dbReference>
<dbReference type="GO" id="GO:0005813">
    <property type="term" value="C:centrosome"/>
    <property type="evidence" value="ECO:0007669"/>
    <property type="project" value="TreeGrafter"/>
</dbReference>
<dbReference type="Pfam" id="PF25383">
    <property type="entry name" value="PH_alsin"/>
    <property type="match status" value="1"/>
</dbReference>
<protein>
    <submittedName>
        <fullName evidence="11">Alsin</fullName>
    </submittedName>
</protein>
<dbReference type="InterPro" id="IPR036396">
    <property type="entry name" value="Cyt_P450_sf"/>
</dbReference>
<dbReference type="CDD" id="cd20627">
    <property type="entry name" value="CYP20A1"/>
    <property type="match status" value="1"/>
</dbReference>
<dbReference type="SMART" id="SM00698">
    <property type="entry name" value="MORN"/>
    <property type="match status" value="8"/>
</dbReference>
<dbReference type="Pfam" id="PF25582">
    <property type="entry name" value="DH_Alsin"/>
    <property type="match status" value="1"/>
</dbReference>